<sequence>MEQANKLSRQAAEFEYEQRWKEAAKAHAKAAEAYRDVDIFAFDPVATLTLSSLSNRHMRWAESCRREDERCDNRGVAKVNHGANAPPHERDVEHQDENGTENAPGILHGRNEGNESEFEDFWQYMQSWLANPTAFTRPMITQNSQSTRNWEAEAAPSSHSIAESFYFVGLDPDQSASMHISAAATPKTHSPLQVLEKLDESEEAEAAAASTRQTMPISDNKIDKMASDNSEVALVAENQRLMQLVQHLNERVRTLESAAQENSMLKSSIFNFREEFHRHANAVSLPWAHETVPSPHRDKGTGVMPTSAAADVRVRQLEAELEKAHLENSRQKAHVTKYRERWERLKESAKRKRQQQEQLLHDYQHETTT</sequence>
<dbReference type="PANTHER" id="PTHR40130">
    <property type="entry name" value="EXPRESSED PROTEIN"/>
    <property type="match status" value="1"/>
</dbReference>
<organism evidence="2 3">
    <name type="scientific">Coemansia reversa (strain ATCC 12441 / NRRL 1564)</name>
    <dbReference type="NCBI Taxonomy" id="763665"/>
    <lineage>
        <taxon>Eukaryota</taxon>
        <taxon>Fungi</taxon>
        <taxon>Fungi incertae sedis</taxon>
        <taxon>Zoopagomycota</taxon>
        <taxon>Kickxellomycotina</taxon>
        <taxon>Kickxellomycetes</taxon>
        <taxon>Kickxellales</taxon>
        <taxon>Kickxellaceae</taxon>
        <taxon>Coemansia</taxon>
    </lineage>
</organism>
<dbReference type="Gene3D" id="1.20.58.80">
    <property type="entry name" value="Phosphotransferase system, lactose/cellobiose-type IIA subunit"/>
    <property type="match status" value="1"/>
</dbReference>
<reference evidence="2 3" key="1">
    <citation type="journal article" date="2015" name="Genome Biol. Evol.">
        <title>Phylogenomic analyses indicate that early fungi evolved digesting cell walls of algal ancestors of land plants.</title>
        <authorList>
            <person name="Chang Y."/>
            <person name="Wang S."/>
            <person name="Sekimoto S."/>
            <person name="Aerts A.L."/>
            <person name="Choi C."/>
            <person name="Clum A."/>
            <person name="LaButti K.M."/>
            <person name="Lindquist E.A."/>
            <person name="Yee Ngan C."/>
            <person name="Ohm R.A."/>
            <person name="Salamov A.A."/>
            <person name="Grigoriev I.V."/>
            <person name="Spatafora J.W."/>
            <person name="Berbee M.L."/>
        </authorList>
    </citation>
    <scope>NUCLEOTIDE SEQUENCE [LARGE SCALE GENOMIC DNA]</scope>
    <source>
        <strain evidence="2 3">NRRL 1564</strain>
    </source>
</reference>
<name>A0A2G5BJ78_COERN</name>
<evidence type="ECO:0000256" key="1">
    <source>
        <dbReference type="SAM" id="MobiDB-lite"/>
    </source>
</evidence>
<dbReference type="AlphaFoldDB" id="A0A2G5BJ78"/>
<feature type="region of interest" description="Disordered" evidence="1">
    <location>
        <begin position="346"/>
        <end position="369"/>
    </location>
</feature>
<evidence type="ECO:0000313" key="2">
    <source>
        <dbReference type="EMBL" id="PIA19056.1"/>
    </source>
</evidence>
<evidence type="ECO:0000313" key="3">
    <source>
        <dbReference type="Proteomes" id="UP000242474"/>
    </source>
</evidence>
<feature type="compositionally biased region" description="Basic and acidic residues" evidence="1">
    <location>
        <begin position="359"/>
        <end position="369"/>
    </location>
</feature>
<feature type="compositionally biased region" description="Basic and acidic residues" evidence="1">
    <location>
        <begin position="87"/>
        <end position="97"/>
    </location>
</feature>
<accession>A0A2G5BJ78</accession>
<proteinExistence type="predicted"/>
<dbReference type="OrthoDB" id="3197614at2759"/>
<dbReference type="Proteomes" id="UP000242474">
    <property type="component" value="Unassembled WGS sequence"/>
</dbReference>
<dbReference type="STRING" id="763665.A0A2G5BJ78"/>
<gene>
    <name evidence="2" type="ORF">COEREDRAFT_90944</name>
</gene>
<keyword evidence="3" id="KW-1185">Reference proteome</keyword>
<dbReference type="EMBL" id="KZ303488">
    <property type="protein sequence ID" value="PIA19056.1"/>
    <property type="molecule type" value="Genomic_DNA"/>
</dbReference>
<protein>
    <submittedName>
        <fullName evidence="2">Uncharacterized protein</fullName>
    </submittedName>
</protein>
<dbReference type="PANTHER" id="PTHR40130:SF1">
    <property type="entry name" value="SPINDLE POLE BODY-ASSOCIATED PROTEIN CUT12 DOMAIN-CONTAINING PROTEIN"/>
    <property type="match status" value="1"/>
</dbReference>
<feature type="region of interest" description="Disordered" evidence="1">
    <location>
        <begin position="77"/>
        <end position="106"/>
    </location>
</feature>